<keyword evidence="3" id="KW-0175">Coiled coil</keyword>
<dbReference type="Gene3D" id="1.10.443.10">
    <property type="entry name" value="Intergrase catalytic core"/>
    <property type="match status" value="1"/>
</dbReference>
<dbReference type="EMBL" id="CP094669">
    <property type="protein sequence ID" value="UOG76770.1"/>
    <property type="molecule type" value="Genomic_DNA"/>
</dbReference>
<dbReference type="InterPro" id="IPR002104">
    <property type="entry name" value="Integrase_catalytic"/>
</dbReference>
<dbReference type="SUPFAM" id="SSF56349">
    <property type="entry name" value="DNA breaking-rejoining enzymes"/>
    <property type="match status" value="1"/>
</dbReference>
<sequence length="581" mass="67407">MADLVERLFLGVLVVEEGLAAGWSFFVYDNQVVRYVFGPYEVDNKSGMYHYSGWVCTIFALEWYRAGTEFYLCTSIQATLMATITVFVRKVNTRIPQQPLGVKFRHGAAGKCELVISTGYQILPDSLRNGRVNGDNAKVINGLLHHIQSDLMEAYDNLGKRKVPVERETMRQEYLLVKTNREAEKTREKRELFTVELETGKEAIDSKLQEYNIQQQIKQLEQQLNQLKEQTKEKVKTWDAASRKAGIPDLEEELTQVAVETGFIQAPTHSKEDLFVTYFERYNTKGKNKVADTTIRNLKTVAQMVERFHPSLRIQDVTRDTLQQLEGFMVGEGILNQSIQTYMSKVKSVLRYYAHDLNLNTSYERYRFELLISKPNVVFLHPYQLREFMNHKIDSNKKGHDRMKDIMLMLISTGFRISDVFINFKDKLQVKTEFDGKQREFIQIIPQKTKGKQITATVPVTKLMKEILERNNYQLRKMEDYYFIELLREYCQGIPSFQREVATIKYCGKREIITKEKLCDAIGSHIGRKTNISYLFALDTPTPEIMGRSGHTDYTTLMLYGQKLDDIKAAVRELDFFALAD</sequence>
<name>A0ABY4D5C8_9BACT</name>
<accession>A0ABY4D5C8</accession>
<feature type="domain" description="Tyr recombinase" evidence="4">
    <location>
        <begin position="375"/>
        <end position="573"/>
    </location>
</feature>
<dbReference type="RefSeq" id="WP_243801954.1">
    <property type="nucleotide sequence ID" value="NZ_CP094669.1"/>
</dbReference>
<feature type="coiled-coil region" evidence="3">
    <location>
        <begin position="210"/>
        <end position="237"/>
    </location>
</feature>
<reference evidence="5 6" key="1">
    <citation type="submission" date="2022-03" db="EMBL/GenBank/DDBJ databases">
        <title>Hymenobactersp. isolated from the air.</title>
        <authorList>
            <person name="Won M."/>
            <person name="Kwon S.-W."/>
        </authorList>
    </citation>
    <scope>NUCLEOTIDE SEQUENCE [LARGE SCALE GENOMIC DNA]</scope>
    <source>
        <strain evidence="5 6">KACC 21982</strain>
    </source>
</reference>
<dbReference type="Proteomes" id="UP000831113">
    <property type="component" value="Chromosome"/>
</dbReference>
<evidence type="ECO:0000313" key="6">
    <source>
        <dbReference type="Proteomes" id="UP000831113"/>
    </source>
</evidence>
<evidence type="ECO:0000256" key="2">
    <source>
        <dbReference type="ARBA" id="ARBA00023172"/>
    </source>
</evidence>
<evidence type="ECO:0000256" key="3">
    <source>
        <dbReference type="SAM" id="Coils"/>
    </source>
</evidence>
<evidence type="ECO:0000313" key="5">
    <source>
        <dbReference type="EMBL" id="UOG76770.1"/>
    </source>
</evidence>
<evidence type="ECO:0000259" key="4">
    <source>
        <dbReference type="PROSITE" id="PS51898"/>
    </source>
</evidence>
<keyword evidence="6" id="KW-1185">Reference proteome</keyword>
<keyword evidence="1" id="KW-0238">DNA-binding</keyword>
<dbReference type="PROSITE" id="PS51898">
    <property type="entry name" value="TYR_RECOMBINASE"/>
    <property type="match status" value="1"/>
</dbReference>
<keyword evidence="2" id="KW-0233">DNA recombination</keyword>
<dbReference type="InterPro" id="IPR011010">
    <property type="entry name" value="DNA_brk_join_enz"/>
</dbReference>
<dbReference type="Gene3D" id="1.10.150.130">
    <property type="match status" value="1"/>
</dbReference>
<gene>
    <name evidence="5" type="ORF">MTX78_09245</name>
</gene>
<evidence type="ECO:0000256" key="1">
    <source>
        <dbReference type="ARBA" id="ARBA00023125"/>
    </source>
</evidence>
<proteinExistence type="predicted"/>
<dbReference type="Pfam" id="PF13102">
    <property type="entry name" value="Phage_int_SAM_5"/>
    <property type="match status" value="1"/>
</dbReference>
<protein>
    <submittedName>
        <fullName evidence="5">Site-specific integrase</fullName>
    </submittedName>
</protein>
<dbReference type="InterPro" id="IPR013762">
    <property type="entry name" value="Integrase-like_cat_sf"/>
</dbReference>
<dbReference type="InterPro" id="IPR010998">
    <property type="entry name" value="Integrase_recombinase_N"/>
</dbReference>
<dbReference type="InterPro" id="IPR025269">
    <property type="entry name" value="SAM-like_dom"/>
</dbReference>
<organism evidence="5 6">
    <name type="scientific">Hymenobacter tibetensis</name>
    <dbReference type="NCBI Taxonomy" id="497967"/>
    <lineage>
        <taxon>Bacteria</taxon>
        <taxon>Pseudomonadati</taxon>
        <taxon>Bacteroidota</taxon>
        <taxon>Cytophagia</taxon>
        <taxon>Cytophagales</taxon>
        <taxon>Hymenobacteraceae</taxon>
        <taxon>Hymenobacter</taxon>
    </lineage>
</organism>